<dbReference type="Proteomes" id="UP000480178">
    <property type="component" value="Chromosome"/>
</dbReference>
<evidence type="ECO:0000256" key="7">
    <source>
        <dbReference type="SAM" id="Phobius"/>
    </source>
</evidence>
<evidence type="ECO:0000256" key="6">
    <source>
        <dbReference type="RuleBase" id="RU004057"/>
    </source>
</evidence>
<feature type="transmembrane region" description="Helical" evidence="7">
    <location>
        <begin position="102"/>
        <end position="122"/>
    </location>
</feature>
<dbReference type="RefSeq" id="WP_162445445.1">
    <property type="nucleotide sequence ID" value="NZ_CP048222.1"/>
</dbReference>
<keyword evidence="6" id="KW-0653">Protein transport</keyword>
<dbReference type="AlphaFoldDB" id="A0A6C0GN45"/>
<proteinExistence type="inferred from homology"/>
<evidence type="ECO:0000256" key="2">
    <source>
        <dbReference type="ARBA" id="ARBA00022475"/>
    </source>
</evidence>
<name>A0A6C0GN45_9BACT</name>
<keyword evidence="4 7" id="KW-1133">Transmembrane helix</keyword>
<sequence>MMELFISGGMQFMIPISLLAILSIMLISKKAYDLFVKKDAPTDSLKTGLHAILFTGSLCFAWGMLGQTMGIYQMLQYISGSTQEVKPHIIAGGLQISMIPTAYGLIIFMISSLCWFVLLGRYKQLSKSNHIRQ</sequence>
<evidence type="ECO:0000256" key="3">
    <source>
        <dbReference type="ARBA" id="ARBA00022692"/>
    </source>
</evidence>
<keyword evidence="2" id="KW-1003">Cell membrane</keyword>
<gene>
    <name evidence="9" type="ORF">GXP67_23835</name>
</gene>
<keyword evidence="10" id="KW-1185">Reference proteome</keyword>
<protein>
    <submittedName>
        <fullName evidence="9">MotA/TolQ/ExbB proton channel family protein</fullName>
    </submittedName>
</protein>
<keyword evidence="3 7" id="KW-0812">Transmembrane</keyword>
<dbReference type="KEGG" id="rhoz:GXP67_23835"/>
<keyword evidence="5 7" id="KW-0472">Membrane</keyword>
<evidence type="ECO:0000313" key="10">
    <source>
        <dbReference type="Proteomes" id="UP000480178"/>
    </source>
</evidence>
<feature type="transmembrane region" description="Helical" evidence="7">
    <location>
        <begin position="48"/>
        <end position="65"/>
    </location>
</feature>
<feature type="domain" description="MotA/TolQ/ExbB proton channel" evidence="8">
    <location>
        <begin position="42"/>
        <end position="126"/>
    </location>
</feature>
<organism evidence="9 10">
    <name type="scientific">Rhodocytophaga rosea</name>
    <dbReference type="NCBI Taxonomy" id="2704465"/>
    <lineage>
        <taxon>Bacteria</taxon>
        <taxon>Pseudomonadati</taxon>
        <taxon>Bacteroidota</taxon>
        <taxon>Cytophagia</taxon>
        <taxon>Cytophagales</taxon>
        <taxon>Rhodocytophagaceae</taxon>
        <taxon>Rhodocytophaga</taxon>
    </lineage>
</organism>
<keyword evidence="6" id="KW-0813">Transport</keyword>
<evidence type="ECO:0000256" key="5">
    <source>
        <dbReference type="ARBA" id="ARBA00023136"/>
    </source>
</evidence>
<evidence type="ECO:0000259" key="8">
    <source>
        <dbReference type="Pfam" id="PF01618"/>
    </source>
</evidence>
<comment type="similarity">
    <text evidence="6">Belongs to the exbB/tolQ family.</text>
</comment>
<accession>A0A6C0GN45</accession>
<dbReference type="EMBL" id="CP048222">
    <property type="protein sequence ID" value="QHT69456.1"/>
    <property type="molecule type" value="Genomic_DNA"/>
</dbReference>
<comment type="subcellular location">
    <subcellularLocation>
        <location evidence="1">Cell membrane</location>
        <topology evidence="1">Multi-pass membrane protein</topology>
    </subcellularLocation>
    <subcellularLocation>
        <location evidence="6">Membrane</location>
        <topology evidence="6">Multi-pass membrane protein</topology>
    </subcellularLocation>
</comment>
<dbReference type="InterPro" id="IPR002898">
    <property type="entry name" value="MotA_ExbB_proton_chnl"/>
</dbReference>
<dbReference type="GO" id="GO:0015031">
    <property type="term" value="P:protein transport"/>
    <property type="evidence" value="ECO:0007669"/>
    <property type="project" value="UniProtKB-KW"/>
</dbReference>
<feature type="transmembrane region" description="Helical" evidence="7">
    <location>
        <begin position="6"/>
        <end position="27"/>
    </location>
</feature>
<reference evidence="9 10" key="1">
    <citation type="submission" date="2020-01" db="EMBL/GenBank/DDBJ databases">
        <authorList>
            <person name="Kim M.K."/>
        </authorList>
    </citation>
    <scope>NUCLEOTIDE SEQUENCE [LARGE SCALE GENOMIC DNA]</scope>
    <source>
        <strain evidence="9 10">172606-1</strain>
    </source>
</reference>
<dbReference type="GO" id="GO:0005886">
    <property type="term" value="C:plasma membrane"/>
    <property type="evidence" value="ECO:0007669"/>
    <property type="project" value="UniProtKB-SubCell"/>
</dbReference>
<dbReference type="Pfam" id="PF01618">
    <property type="entry name" value="MotA_ExbB"/>
    <property type="match status" value="1"/>
</dbReference>
<evidence type="ECO:0000256" key="4">
    <source>
        <dbReference type="ARBA" id="ARBA00022989"/>
    </source>
</evidence>
<evidence type="ECO:0000313" key="9">
    <source>
        <dbReference type="EMBL" id="QHT69456.1"/>
    </source>
</evidence>
<evidence type="ECO:0000256" key="1">
    <source>
        <dbReference type="ARBA" id="ARBA00004651"/>
    </source>
</evidence>